<accession>A0ABW2LUV4</accession>
<dbReference type="Proteomes" id="UP001596504">
    <property type="component" value="Unassembled WGS sequence"/>
</dbReference>
<dbReference type="NCBIfam" id="TIGR00876">
    <property type="entry name" value="tal_mycobact"/>
    <property type="match status" value="1"/>
</dbReference>
<comment type="similarity">
    <text evidence="4">Belongs to the transaldolase family. Type 2 subfamily.</text>
</comment>
<evidence type="ECO:0000256" key="8">
    <source>
        <dbReference type="ARBA" id="ARBA00023126"/>
    </source>
</evidence>
<evidence type="ECO:0000256" key="5">
    <source>
        <dbReference type="ARBA" id="ARBA00013151"/>
    </source>
</evidence>
<dbReference type="NCBIfam" id="NF002881">
    <property type="entry name" value="PRK03343.1"/>
    <property type="match status" value="1"/>
</dbReference>
<feature type="non-terminal residue" evidence="12">
    <location>
        <position position="276"/>
    </location>
</feature>
<comment type="catalytic activity">
    <reaction evidence="10">
        <text>D-sedoheptulose 7-phosphate + D-glyceraldehyde 3-phosphate = D-erythrose 4-phosphate + beta-D-fructose 6-phosphate</text>
        <dbReference type="Rhea" id="RHEA:17053"/>
        <dbReference type="ChEBI" id="CHEBI:16897"/>
        <dbReference type="ChEBI" id="CHEBI:57483"/>
        <dbReference type="ChEBI" id="CHEBI:57634"/>
        <dbReference type="ChEBI" id="CHEBI:59776"/>
        <dbReference type="EC" id="2.2.1.2"/>
    </reaction>
</comment>
<evidence type="ECO:0000256" key="11">
    <source>
        <dbReference type="NCBIfam" id="TIGR00876"/>
    </source>
</evidence>
<dbReference type="PROSITE" id="PS00958">
    <property type="entry name" value="TRANSALDOLASE_2"/>
    <property type="match status" value="1"/>
</dbReference>
<dbReference type="GO" id="GO:0004801">
    <property type="term" value="F:transaldolase activity"/>
    <property type="evidence" value="ECO:0007669"/>
    <property type="project" value="UniProtKB-EC"/>
</dbReference>
<evidence type="ECO:0000256" key="4">
    <source>
        <dbReference type="ARBA" id="ARBA00008426"/>
    </source>
</evidence>
<name>A0ABW2LUV4_9PSEU</name>
<dbReference type="SUPFAM" id="SSF51569">
    <property type="entry name" value="Aldolase"/>
    <property type="match status" value="1"/>
</dbReference>
<keyword evidence="13" id="KW-1185">Reference proteome</keyword>
<evidence type="ECO:0000256" key="2">
    <source>
        <dbReference type="ARBA" id="ARBA00004496"/>
    </source>
</evidence>
<dbReference type="InterPro" id="IPR013785">
    <property type="entry name" value="Aldolase_TIM"/>
</dbReference>
<reference evidence="13" key="1">
    <citation type="journal article" date="2019" name="Int. J. Syst. Evol. Microbiol.">
        <title>The Global Catalogue of Microorganisms (GCM) 10K type strain sequencing project: providing services to taxonomists for standard genome sequencing and annotation.</title>
        <authorList>
            <consortium name="The Broad Institute Genomics Platform"/>
            <consortium name="The Broad Institute Genome Sequencing Center for Infectious Disease"/>
            <person name="Wu L."/>
            <person name="Ma J."/>
        </authorList>
    </citation>
    <scope>NUCLEOTIDE SEQUENCE [LARGE SCALE GENOMIC DNA]</scope>
    <source>
        <strain evidence="13">WLHS5</strain>
    </source>
</reference>
<dbReference type="InterPro" id="IPR018225">
    <property type="entry name" value="Transaldolase_AS"/>
</dbReference>
<evidence type="ECO:0000313" key="12">
    <source>
        <dbReference type="EMBL" id="MFC7345090.1"/>
    </source>
</evidence>
<gene>
    <name evidence="12" type="primary">tal</name>
    <name evidence="12" type="ORF">ACFQRI_27085</name>
</gene>
<dbReference type="EMBL" id="JBHTCJ010000040">
    <property type="protein sequence ID" value="MFC7345090.1"/>
    <property type="molecule type" value="Genomic_DNA"/>
</dbReference>
<dbReference type="PANTHER" id="PTHR10683">
    <property type="entry name" value="TRANSALDOLASE"/>
    <property type="match status" value="1"/>
</dbReference>
<organism evidence="12 13">
    <name type="scientific">Saccharopolyspora griseoalba</name>
    <dbReference type="NCBI Taxonomy" id="1431848"/>
    <lineage>
        <taxon>Bacteria</taxon>
        <taxon>Bacillati</taxon>
        <taxon>Actinomycetota</taxon>
        <taxon>Actinomycetes</taxon>
        <taxon>Pseudonocardiales</taxon>
        <taxon>Pseudonocardiaceae</taxon>
        <taxon>Saccharopolyspora</taxon>
    </lineage>
</organism>
<evidence type="ECO:0000256" key="6">
    <source>
        <dbReference type="ARBA" id="ARBA00022490"/>
    </source>
</evidence>
<evidence type="ECO:0000256" key="3">
    <source>
        <dbReference type="ARBA" id="ARBA00004857"/>
    </source>
</evidence>
<proteinExistence type="inferred from homology"/>
<keyword evidence="7 12" id="KW-0808">Transferase</keyword>
<dbReference type="RefSeq" id="WP_380673498.1">
    <property type="nucleotide sequence ID" value="NZ_JBHTCJ010000040.1"/>
</dbReference>
<evidence type="ECO:0000313" key="13">
    <source>
        <dbReference type="Proteomes" id="UP001596504"/>
    </source>
</evidence>
<feature type="non-terminal residue" evidence="12">
    <location>
        <position position="1"/>
    </location>
</feature>
<evidence type="ECO:0000256" key="1">
    <source>
        <dbReference type="ARBA" id="ARBA00003518"/>
    </source>
</evidence>
<comment type="pathway">
    <text evidence="3">Carbohydrate degradation; pentose phosphate pathway; D-glyceraldehyde 3-phosphate and beta-D-fructose 6-phosphate from D-ribose 5-phosphate and D-xylulose 5-phosphate (non-oxidative stage): step 2/3.</text>
</comment>
<keyword evidence="6" id="KW-0963">Cytoplasm</keyword>
<dbReference type="HAMAP" id="MF_00493">
    <property type="entry name" value="Transaldolase_2"/>
    <property type="match status" value="1"/>
</dbReference>
<dbReference type="CDD" id="cd00955">
    <property type="entry name" value="Transaldolase_like"/>
    <property type="match status" value="1"/>
</dbReference>
<dbReference type="PANTHER" id="PTHR10683:SF31">
    <property type="entry name" value="TRANSALDOLASE"/>
    <property type="match status" value="1"/>
</dbReference>
<comment type="function">
    <text evidence="1">Transaldolase is important for the balance of metabolites in the pentose-phosphate pathway.</text>
</comment>
<dbReference type="Gene3D" id="3.20.20.70">
    <property type="entry name" value="Aldolase class I"/>
    <property type="match status" value="1"/>
</dbReference>
<keyword evidence="8" id="KW-0570">Pentose shunt</keyword>
<dbReference type="InterPro" id="IPR001585">
    <property type="entry name" value="TAL/FSA"/>
</dbReference>
<sequence length="276" mass="30013">DVRDAADVFRDVYDRTGGVDGRVSLEVDPRLAHETDKTVAEAVDLWKAVDRPNLMVKIPATKAGLPAITRVLGEGISVNVTLIFSVERYREVMEAYLAGLEQAKANGHDLAGIESVASFFVSRVDTEIDKRLDAQQEGHPLRGKAAIANAKLAYAAYEEVFASERFRALAAEGARAQRPLWASTGVKDKSYSDTRYVDELVAPNTVNTMPEGTLQACADHADVRGDLVSGTGAEAQQVFDQLREAGIDLDDVFAVLEADGVQKFEKSWTELLDTVA</sequence>
<protein>
    <recommendedName>
        <fullName evidence="5 11">Transaldolase</fullName>
        <ecNumber evidence="5 11">2.2.1.2</ecNumber>
    </recommendedName>
</protein>
<comment type="caution">
    <text evidence="12">The sequence shown here is derived from an EMBL/GenBank/DDBJ whole genome shotgun (WGS) entry which is preliminary data.</text>
</comment>
<dbReference type="Pfam" id="PF00923">
    <property type="entry name" value="TAL_FSA"/>
    <property type="match status" value="1"/>
</dbReference>
<dbReference type="InterPro" id="IPR004732">
    <property type="entry name" value="Transaldolase_2"/>
</dbReference>
<evidence type="ECO:0000256" key="10">
    <source>
        <dbReference type="ARBA" id="ARBA00048810"/>
    </source>
</evidence>
<evidence type="ECO:0000256" key="7">
    <source>
        <dbReference type="ARBA" id="ARBA00022679"/>
    </source>
</evidence>
<comment type="subcellular location">
    <subcellularLocation>
        <location evidence="2">Cytoplasm</location>
    </subcellularLocation>
</comment>
<evidence type="ECO:0000256" key="9">
    <source>
        <dbReference type="ARBA" id="ARBA00023270"/>
    </source>
</evidence>
<dbReference type="EC" id="2.2.1.2" evidence="5 11"/>
<keyword evidence="9" id="KW-0704">Schiff base</keyword>